<evidence type="ECO:0000313" key="2">
    <source>
        <dbReference type="EMBL" id="EQD79075.1"/>
    </source>
</evidence>
<dbReference type="Pfam" id="PF02830">
    <property type="entry name" value="V4R"/>
    <property type="match status" value="1"/>
</dbReference>
<name>T1DA94_9ZZZZ</name>
<dbReference type="SUPFAM" id="SSF111126">
    <property type="entry name" value="Ligand-binding domain in the NO signalling and Golgi transport"/>
    <property type="match status" value="1"/>
</dbReference>
<dbReference type="PANTHER" id="PTHR35090">
    <property type="entry name" value="DNA-DIRECTED RNA POLYMERASE SUBUNIT I"/>
    <property type="match status" value="1"/>
</dbReference>
<evidence type="ECO:0000259" key="1">
    <source>
        <dbReference type="SMART" id="SM00989"/>
    </source>
</evidence>
<proteinExistence type="predicted"/>
<dbReference type="AlphaFoldDB" id="T1DA94"/>
<dbReference type="EMBL" id="AUZY01000296">
    <property type="protein sequence ID" value="EQD79075.1"/>
    <property type="molecule type" value="Genomic_DNA"/>
</dbReference>
<protein>
    <submittedName>
        <fullName evidence="2">4-vinyl reductase 4VR</fullName>
    </submittedName>
</protein>
<dbReference type="InterPro" id="IPR004096">
    <property type="entry name" value="V4R"/>
</dbReference>
<organism evidence="2">
    <name type="scientific">mine drainage metagenome</name>
    <dbReference type="NCBI Taxonomy" id="410659"/>
    <lineage>
        <taxon>unclassified sequences</taxon>
        <taxon>metagenomes</taxon>
        <taxon>ecological metagenomes</taxon>
    </lineage>
</organism>
<dbReference type="Gene3D" id="3.30.1380.20">
    <property type="entry name" value="Trafficking protein particle complex subunit 3"/>
    <property type="match status" value="1"/>
</dbReference>
<accession>T1DA94</accession>
<comment type="caution">
    <text evidence="2">The sequence shown here is derived from an EMBL/GenBank/DDBJ whole genome shotgun (WGS) entry which is preliminary data.</text>
</comment>
<feature type="non-terminal residue" evidence="2">
    <location>
        <position position="1"/>
    </location>
</feature>
<sequence length="213" mass="23255">DGLSIAHLYAEADSEMTPQELGTLLRKIPGVTDARVEGGIDGLLIDTSYPLQITRGPQALLLDRQQLVGMVDEVREKFGSGGAVLLYDQGLSLGRESWNEFLKLVGRKFAVQHLSYLGNWHSARGLGRMEVVDFNLERGGARIRVTDSFECVGHTTPIPYSQLLRGLIAGFLSALWESPVGCRETHCVAVGEAYCEFEVERVASAPVNEVLPG</sequence>
<dbReference type="InterPro" id="IPR024096">
    <property type="entry name" value="NO_sig/Golgi_transp_ligand-bd"/>
</dbReference>
<dbReference type="PANTHER" id="PTHR35090:SF1">
    <property type="entry name" value="SLR0144 PROTEIN"/>
    <property type="match status" value="1"/>
</dbReference>
<reference evidence="2" key="1">
    <citation type="submission" date="2013-08" db="EMBL/GenBank/DDBJ databases">
        <authorList>
            <person name="Mendez C."/>
            <person name="Richter M."/>
            <person name="Ferrer M."/>
            <person name="Sanchez J."/>
        </authorList>
    </citation>
    <scope>NUCLEOTIDE SEQUENCE</scope>
</reference>
<gene>
    <name evidence="2" type="ORF">B1B_00390</name>
</gene>
<feature type="domain" description="4-vinyl reductase 4VR" evidence="1">
    <location>
        <begin position="140"/>
        <end position="201"/>
    </location>
</feature>
<reference evidence="2" key="2">
    <citation type="journal article" date="2014" name="ISME J.">
        <title>Microbial stratification in low pH oxic and suboxic macroscopic growths along an acid mine drainage.</title>
        <authorList>
            <person name="Mendez-Garcia C."/>
            <person name="Mesa V."/>
            <person name="Sprenger R.R."/>
            <person name="Richter M."/>
            <person name="Diez M.S."/>
            <person name="Solano J."/>
            <person name="Bargiela R."/>
            <person name="Golyshina O.V."/>
            <person name="Manteca A."/>
            <person name="Ramos J.L."/>
            <person name="Gallego J.R."/>
            <person name="Llorente I."/>
            <person name="Martins Dos Santos V.A."/>
            <person name="Jensen O.N."/>
            <person name="Pelaez A.I."/>
            <person name="Sanchez J."/>
            <person name="Ferrer M."/>
        </authorList>
    </citation>
    <scope>NUCLEOTIDE SEQUENCE</scope>
</reference>
<dbReference type="SMART" id="SM00989">
    <property type="entry name" value="V4R"/>
    <property type="match status" value="1"/>
</dbReference>